<reference evidence="2" key="1">
    <citation type="submission" date="2024-03" db="EMBL/GenBank/DDBJ databases">
        <title>WGS assembly of Saponaria officinalis var. Norfolk2.</title>
        <authorList>
            <person name="Jenkins J."/>
            <person name="Shu S."/>
            <person name="Grimwood J."/>
            <person name="Barry K."/>
            <person name="Goodstein D."/>
            <person name="Schmutz J."/>
            <person name="Leebens-Mack J."/>
            <person name="Osbourn A."/>
        </authorList>
    </citation>
    <scope>NUCLEOTIDE SEQUENCE [LARGE SCALE GENOMIC DNA]</scope>
    <source>
        <strain evidence="2">JIC</strain>
    </source>
</reference>
<protein>
    <recommendedName>
        <fullName evidence="4">Secreted protein</fullName>
    </recommendedName>
</protein>
<dbReference type="Proteomes" id="UP001443914">
    <property type="component" value="Unassembled WGS sequence"/>
</dbReference>
<sequence length="109" mass="12779">MFMISCVAFVLMCSVFFLLYTPHYGQLNITQRKWSSTHKAITIRIKQPLQHVVRRVYSSNNTFCQQRYSAQYSVYAVQNNMKLTRYRYKAEQGDSDGKSHRRGGDKSDP</sequence>
<comment type="caution">
    <text evidence="2">The sequence shown here is derived from an EMBL/GenBank/DDBJ whole genome shotgun (WGS) entry which is preliminary data.</text>
</comment>
<evidence type="ECO:0000313" key="3">
    <source>
        <dbReference type="Proteomes" id="UP001443914"/>
    </source>
</evidence>
<proteinExistence type="predicted"/>
<organism evidence="2 3">
    <name type="scientific">Saponaria officinalis</name>
    <name type="common">Common soapwort</name>
    <name type="synonym">Lychnis saponaria</name>
    <dbReference type="NCBI Taxonomy" id="3572"/>
    <lineage>
        <taxon>Eukaryota</taxon>
        <taxon>Viridiplantae</taxon>
        <taxon>Streptophyta</taxon>
        <taxon>Embryophyta</taxon>
        <taxon>Tracheophyta</taxon>
        <taxon>Spermatophyta</taxon>
        <taxon>Magnoliopsida</taxon>
        <taxon>eudicotyledons</taxon>
        <taxon>Gunneridae</taxon>
        <taxon>Pentapetalae</taxon>
        <taxon>Caryophyllales</taxon>
        <taxon>Caryophyllaceae</taxon>
        <taxon>Caryophylleae</taxon>
        <taxon>Saponaria</taxon>
    </lineage>
</organism>
<dbReference type="AlphaFoldDB" id="A0AAW1J4X9"/>
<name>A0AAW1J4X9_SAPOF</name>
<evidence type="ECO:0008006" key="4">
    <source>
        <dbReference type="Google" id="ProtNLM"/>
    </source>
</evidence>
<evidence type="ECO:0000256" key="1">
    <source>
        <dbReference type="SAM" id="MobiDB-lite"/>
    </source>
</evidence>
<evidence type="ECO:0000313" key="2">
    <source>
        <dbReference type="EMBL" id="KAK9698067.1"/>
    </source>
</evidence>
<dbReference type="EMBL" id="JBDFQZ010000008">
    <property type="protein sequence ID" value="KAK9698067.1"/>
    <property type="molecule type" value="Genomic_DNA"/>
</dbReference>
<feature type="region of interest" description="Disordered" evidence="1">
    <location>
        <begin position="90"/>
        <end position="109"/>
    </location>
</feature>
<gene>
    <name evidence="2" type="ORF">RND81_08G080300</name>
</gene>
<keyword evidence="3" id="KW-1185">Reference proteome</keyword>
<accession>A0AAW1J4X9</accession>